<dbReference type="PANTHER" id="PTHR41517:SF1">
    <property type="entry name" value="CUPIN"/>
    <property type="match status" value="1"/>
</dbReference>
<feature type="domain" description="Cupin type-2" evidence="3">
    <location>
        <begin position="86"/>
        <end position="151"/>
    </location>
</feature>
<evidence type="ECO:0000313" key="4">
    <source>
        <dbReference type="EMBL" id="SLN74067.1"/>
    </source>
</evidence>
<accession>A0A1Y5TVC5</accession>
<name>A0A1Y5TVC5_9PROT</name>
<evidence type="ECO:0000313" key="5">
    <source>
        <dbReference type="Proteomes" id="UP000193200"/>
    </source>
</evidence>
<evidence type="ECO:0000259" key="3">
    <source>
        <dbReference type="Pfam" id="PF07883"/>
    </source>
</evidence>
<organism evidence="4 5">
    <name type="scientific">Oceanibacterium hippocampi</name>
    <dbReference type="NCBI Taxonomy" id="745714"/>
    <lineage>
        <taxon>Bacteria</taxon>
        <taxon>Pseudomonadati</taxon>
        <taxon>Pseudomonadota</taxon>
        <taxon>Alphaproteobacteria</taxon>
        <taxon>Sneathiellales</taxon>
        <taxon>Sneathiellaceae</taxon>
        <taxon>Oceanibacterium</taxon>
    </lineage>
</organism>
<dbReference type="RefSeq" id="WP_085885017.1">
    <property type="nucleotide sequence ID" value="NZ_FWFR01000003.1"/>
</dbReference>
<dbReference type="InterPro" id="IPR013096">
    <property type="entry name" value="Cupin_2"/>
</dbReference>
<dbReference type="InterPro" id="IPR014710">
    <property type="entry name" value="RmlC-like_jellyroll"/>
</dbReference>
<reference evidence="4 5" key="1">
    <citation type="submission" date="2017-03" db="EMBL/GenBank/DDBJ databases">
        <authorList>
            <person name="Afonso C.L."/>
            <person name="Miller P.J."/>
            <person name="Scott M.A."/>
            <person name="Spackman E."/>
            <person name="Goraichik I."/>
            <person name="Dimitrov K.M."/>
            <person name="Suarez D.L."/>
            <person name="Swayne D.E."/>
        </authorList>
    </citation>
    <scope>NUCLEOTIDE SEQUENCE [LARGE SCALE GENOMIC DNA]</scope>
    <source>
        <strain evidence="4 5">CECT 7691</strain>
    </source>
</reference>
<dbReference type="InterPro" id="IPR047183">
    <property type="entry name" value="GDO-like"/>
</dbReference>
<dbReference type="PANTHER" id="PTHR41517">
    <property type="entry name" value="1,2-DIOXYGENASE PROTEIN-RELATED"/>
    <property type="match status" value="1"/>
</dbReference>
<dbReference type="InParanoid" id="A0A1Y5TVC5"/>
<sequence>MKWTNESGYPWCRITPAESFFDHVVQHDTRPGNWRWKDVVAGLHKLDEDPRMDSERRYVAIVNDDAGLGETPGIGITPTLFCGCQLIHPGERVTSHRHNSVALYFIVQGTGELEVEGVTERYEPFSIMTCPAWHYHEWRADGDADTLMYVIHDMALHAYTRSLFWEEPKGQENIRHVVKGASHTWTATKPLEQSKTEAAKQMRDQGVPAK</sequence>
<protein>
    <submittedName>
        <fullName evidence="4">5-nitrosalicylic acid 1,2-dioxygenase</fullName>
        <ecNumber evidence="4">1.13.11.64</ecNumber>
    </submittedName>
</protein>
<dbReference type="EMBL" id="FWFR01000003">
    <property type="protein sequence ID" value="SLN74067.1"/>
    <property type="molecule type" value="Genomic_DNA"/>
</dbReference>
<dbReference type="GO" id="GO:0051213">
    <property type="term" value="F:dioxygenase activity"/>
    <property type="evidence" value="ECO:0007669"/>
    <property type="project" value="UniProtKB-KW"/>
</dbReference>
<keyword evidence="2 4" id="KW-0560">Oxidoreductase</keyword>
<dbReference type="Gene3D" id="2.60.120.10">
    <property type="entry name" value="Jelly Rolls"/>
    <property type="match status" value="1"/>
</dbReference>
<dbReference type="EC" id="1.13.11.64" evidence="4"/>
<evidence type="ECO:0000256" key="2">
    <source>
        <dbReference type="ARBA" id="ARBA00023002"/>
    </source>
</evidence>
<dbReference type="AlphaFoldDB" id="A0A1Y5TVC5"/>
<dbReference type="InterPro" id="IPR011051">
    <property type="entry name" value="RmlC_Cupin_sf"/>
</dbReference>
<evidence type="ECO:0000256" key="1">
    <source>
        <dbReference type="ARBA" id="ARBA00022964"/>
    </source>
</evidence>
<keyword evidence="5" id="KW-1185">Reference proteome</keyword>
<dbReference type="Pfam" id="PF07883">
    <property type="entry name" value="Cupin_2"/>
    <property type="match status" value="1"/>
</dbReference>
<dbReference type="SUPFAM" id="SSF51182">
    <property type="entry name" value="RmlC-like cupins"/>
    <property type="match status" value="1"/>
</dbReference>
<dbReference type="OrthoDB" id="9805228at2"/>
<gene>
    <name evidence="4" type="primary">naaB_2</name>
    <name evidence="4" type="ORF">OCH7691_03699</name>
</gene>
<keyword evidence="1 4" id="KW-0223">Dioxygenase</keyword>
<dbReference type="Proteomes" id="UP000193200">
    <property type="component" value="Unassembled WGS sequence"/>
</dbReference>
<proteinExistence type="predicted"/>